<evidence type="ECO:0000313" key="4">
    <source>
        <dbReference type="Proteomes" id="UP000191448"/>
    </source>
</evidence>
<gene>
    <name evidence="3" type="ORF">CLTHE_20940</name>
</gene>
<dbReference type="Proteomes" id="UP000191448">
    <property type="component" value="Unassembled WGS sequence"/>
</dbReference>
<comment type="caution">
    <text evidence="3">The sequence shown here is derived from an EMBL/GenBank/DDBJ whole genome shotgun (WGS) entry which is preliminary data.</text>
</comment>
<dbReference type="InterPro" id="IPR043894">
    <property type="entry name" value="MupG_C"/>
</dbReference>
<dbReference type="SUPFAM" id="SSF50891">
    <property type="entry name" value="Cyclophilin-like"/>
    <property type="match status" value="1"/>
</dbReference>
<dbReference type="SUPFAM" id="SSF51445">
    <property type="entry name" value="(Trans)glycosidases"/>
    <property type="match status" value="1"/>
</dbReference>
<dbReference type="RefSeq" id="WP_080023319.1">
    <property type="nucleotide sequence ID" value="NZ_LTAY01000053.1"/>
</dbReference>
<feature type="domain" description="6-phospho-N-acetylmuramidase C-terminal" evidence="1">
    <location>
        <begin position="248"/>
        <end position="361"/>
    </location>
</feature>
<reference evidence="3 4" key="1">
    <citation type="submission" date="2016-02" db="EMBL/GenBank/DDBJ databases">
        <title>Genome sequence of Clostridium thermobutyricum DSM 4928.</title>
        <authorList>
            <person name="Poehlein A."/>
            <person name="Daniel R."/>
        </authorList>
    </citation>
    <scope>NUCLEOTIDE SEQUENCE [LARGE SCALE GENOMIC DNA]</scope>
    <source>
        <strain evidence="3 4">DSM 4928</strain>
    </source>
</reference>
<dbReference type="Gene3D" id="3.20.20.70">
    <property type="entry name" value="Aldolase class I"/>
    <property type="match status" value="1"/>
</dbReference>
<evidence type="ECO:0000259" key="1">
    <source>
        <dbReference type="Pfam" id="PF05913"/>
    </source>
</evidence>
<feature type="domain" description="6-phospho-N-acetylmuramidase N-terminal" evidence="2">
    <location>
        <begin position="3"/>
        <end position="240"/>
    </location>
</feature>
<proteinExistence type="predicted"/>
<dbReference type="Pfam" id="PF05913">
    <property type="entry name" value="MupG_C"/>
    <property type="match status" value="1"/>
</dbReference>
<sequence>MALGISIYPLLSSKEENLEYIKKARDLGYERIFTSMLEVDANKDKALEQVSYYRELLNYARDLGMKVFIDINPQVLKNIDVDPSDLSFFVDLGCTGIRLDGVFNGIYESMMTYNEYGLEIEINGSINSAYVNNIIDLRCNKEKLVVCHNFYPEEYTGLPKDYFVSCMERHKGLGLKVAAFVNATKGGMQGPWPTNDGLPTLEKHRHRDILAQAQELAALGVDDIIIGNAFATDEELEALASVNLSVLKLKMNSDRELTEIEKGFLNKQLSDRIESSEQIIRYSHSRFDLKNTEIKSDRDETVVVKKGTVLLNNDKYLNYKGELIIAKQDIRIDNRRNIVGYIDEDYLDLLDYIFMGKKFSLFMDK</sequence>
<dbReference type="Gene3D" id="2.40.100.10">
    <property type="entry name" value="Cyclophilin-like"/>
    <property type="match status" value="1"/>
</dbReference>
<dbReference type="InterPro" id="IPR008589">
    <property type="entry name" value="MupG"/>
</dbReference>
<organism evidence="3 4">
    <name type="scientific">Clostridium thermobutyricum DSM 4928</name>
    <dbReference type="NCBI Taxonomy" id="1121339"/>
    <lineage>
        <taxon>Bacteria</taxon>
        <taxon>Bacillati</taxon>
        <taxon>Bacillota</taxon>
        <taxon>Clostridia</taxon>
        <taxon>Eubacteriales</taxon>
        <taxon>Clostridiaceae</taxon>
        <taxon>Clostridium</taxon>
    </lineage>
</organism>
<dbReference type="AlphaFoldDB" id="A0A1V4STJ2"/>
<evidence type="ECO:0000313" key="3">
    <source>
        <dbReference type="EMBL" id="OPX47210.1"/>
    </source>
</evidence>
<evidence type="ECO:0008006" key="5">
    <source>
        <dbReference type="Google" id="ProtNLM"/>
    </source>
</evidence>
<dbReference type="PANTHER" id="PTHR38435">
    <property type="match status" value="1"/>
</dbReference>
<evidence type="ECO:0000259" key="2">
    <source>
        <dbReference type="Pfam" id="PF19200"/>
    </source>
</evidence>
<dbReference type="PANTHER" id="PTHR38435:SF1">
    <property type="entry name" value="DUF871 DOMAIN-CONTAINING PROTEIN"/>
    <property type="match status" value="1"/>
</dbReference>
<dbReference type="EMBL" id="LTAY01000053">
    <property type="protein sequence ID" value="OPX47210.1"/>
    <property type="molecule type" value="Genomic_DNA"/>
</dbReference>
<dbReference type="InterPro" id="IPR013785">
    <property type="entry name" value="Aldolase_TIM"/>
</dbReference>
<dbReference type="InterPro" id="IPR043797">
    <property type="entry name" value="MupG_N"/>
</dbReference>
<protein>
    <recommendedName>
        <fullName evidence="5">Outer surface protein</fullName>
    </recommendedName>
</protein>
<dbReference type="OrthoDB" id="5809921at2"/>
<dbReference type="Pfam" id="PF19200">
    <property type="entry name" value="MupG_N"/>
    <property type="match status" value="1"/>
</dbReference>
<dbReference type="InterPro" id="IPR029000">
    <property type="entry name" value="Cyclophilin-like_dom_sf"/>
</dbReference>
<dbReference type="InterPro" id="IPR017853">
    <property type="entry name" value="GH"/>
</dbReference>
<accession>A0A1V4STJ2</accession>
<name>A0A1V4STJ2_9CLOT</name>